<evidence type="ECO:0008006" key="3">
    <source>
        <dbReference type="Google" id="ProtNLM"/>
    </source>
</evidence>
<protein>
    <recommendedName>
        <fullName evidence="3">Thioredoxin-like fold domain-containing protein</fullName>
    </recommendedName>
</protein>
<feature type="region of interest" description="Disordered" evidence="1">
    <location>
        <begin position="84"/>
        <end position="105"/>
    </location>
</feature>
<reference evidence="2" key="1">
    <citation type="journal article" date="2015" name="Nature">
        <title>Complex archaea that bridge the gap between prokaryotes and eukaryotes.</title>
        <authorList>
            <person name="Spang A."/>
            <person name="Saw J.H."/>
            <person name="Jorgensen S.L."/>
            <person name="Zaremba-Niedzwiedzka K."/>
            <person name="Martijn J."/>
            <person name="Lind A.E."/>
            <person name="van Eijk R."/>
            <person name="Schleper C."/>
            <person name="Guy L."/>
            <person name="Ettema T.J."/>
        </authorList>
    </citation>
    <scope>NUCLEOTIDE SEQUENCE</scope>
</reference>
<comment type="caution">
    <text evidence="2">The sequence shown here is derived from an EMBL/GenBank/DDBJ whole genome shotgun (WGS) entry which is preliminary data.</text>
</comment>
<sequence>MKLILLTGEDCNICEDAEEKFKKAFWRELDSGEAKIVNLDEDEQMQEVWLENDLPLAPIVLLITENNKVISHIETKDIIAGLNEASPGAPAPDKATVESSGIKNL</sequence>
<proteinExistence type="predicted"/>
<dbReference type="EMBL" id="LAZR01033254">
    <property type="protein sequence ID" value="KKL48620.1"/>
    <property type="molecule type" value="Genomic_DNA"/>
</dbReference>
<evidence type="ECO:0000256" key="1">
    <source>
        <dbReference type="SAM" id="MobiDB-lite"/>
    </source>
</evidence>
<dbReference type="Gene3D" id="3.40.30.10">
    <property type="entry name" value="Glutaredoxin"/>
    <property type="match status" value="1"/>
</dbReference>
<organism evidence="2">
    <name type="scientific">marine sediment metagenome</name>
    <dbReference type="NCBI Taxonomy" id="412755"/>
    <lineage>
        <taxon>unclassified sequences</taxon>
        <taxon>metagenomes</taxon>
        <taxon>ecological metagenomes</taxon>
    </lineage>
</organism>
<name>A0A0F9EUG3_9ZZZZ</name>
<evidence type="ECO:0000313" key="2">
    <source>
        <dbReference type="EMBL" id="KKL48620.1"/>
    </source>
</evidence>
<accession>A0A0F9EUG3</accession>
<gene>
    <name evidence="2" type="ORF">LCGC14_2323660</name>
</gene>
<dbReference type="AlphaFoldDB" id="A0A0F9EUG3"/>